<dbReference type="EMBL" id="JBHSJO010000001">
    <property type="protein sequence ID" value="MFC5015902.1"/>
    <property type="molecule type" value="Genomic_DNA"/>
</dbReference>
<dbReference type="RefSeq" id="WP_271319986.1">
    <property type="nucleotide sequence ID" value="NZ_BAAATN010000004.1"/>
</dbReference>
<keyword evidence="2" id="KW-1185">Reference proteome</keyword>
<comment type="caution">
    <text evidence="1">The sequence shown here is derived from an EMBL/GenBank/DDBJ whole genome shotgun (WGS) entry which is preliminary data.</text>
</comment>
<proteinExistence type="predicted"/>
<gene>
    <name evidence="1" type="ORF">ACFPRC_13530</name>
</gene>
<sequence>MRIPVEPRPLTSPERAVVERILGVGFTGAEELGDQLDRVRVVALWGPDSVSADLRVVGDAPRAALRTGAVPATATVVDEEGELVGEIILWTDSGMLSGLEYAWYGDEPPASLPGPDRIVTS</sequence>
<name>A0ABV9WSC2_9ACTN</name>
<protein>
    <submittedName>
        <fullName evidence="1">Uncharacterized protein</fullName>
    </submittedName>
</protein>
<organism evidence="1 2">
    <name type="scientific">Streptomyces lienomycini</name>
    <dbReference type="NCBI Taxonomy" id="284035"/>
    <lineage>
        <taxon>Bacteria</taxon>
        <taxon>Bacillati</taxon>
        <taxon>Actinomycetota</taxon>
        <taxon>Actinomycetes</taxon>
        <taxon>Kitasatosporales</taxon>
        <taxon>Streptomycetaceae</taxon>
        <taxon>Streptomyces</taxon>
    </lineage>
</organism>
<evidence type="ECO:0000313" key="2">
    <source>
        <dbReference type="Proteomes" id="UP001595855"/>
    </source>
</evidence>
<reference evidence="2" key="1">
    <citation type="journal article" date="2019" name="Int. J. Syst. Evol. Microbiol.">
        <title>The Global Catalogue of Microorganisms (GCM) 10K type strain sequencing project: providing services to taxonomists for standard genome sequencing and annotation.</title>
        <authorList>
            <consortium name="The Broad Institute Genomics Platform"/>
            <consortium name="The Broad Institute Genome Sequencing Center for Infectious Disease"/>
            <person name="Wu L."/>
            <person name="Ma J."/>
        </authorList>
    </citation>
    <scope>NUCLEOTIDE SEQUENCE [LARGE SCALE GENOMIC DNA]</scope>
    <source>
        <strain evidence="2">CGMCC 4.1542</strain>
    </source>
</reference>
<dbReference type="Proteomes" id="UP001595855">
    <property type="component" value="Unassembled WGS sequence"/>
</dbReference>
<evidence type="ECO:0000313" key="1">
    <source>
        <dbReference type="EMBL" id="MFC5015902.1"/>
    </source>
</evidence>
<accession>A0ABV9WSC2</accession>